<keyword evidence="1" id="KW-0472">Membrane</keyword>
<feature type="transmembrane region" description="Helical" evidence="1">
    <location>
        <begin position="37"/>
        <end position="55"/>
    </location>
</feature>
<protein>
    <submittedName>
        <fullName evidence="2">Uncharacterized protein</fullName>
    </submittedName>
</protein>
<sequence>MGVAWGLFLMGVAFFALLQWSLIVLMRVRQDGVMLRCLWLLKGLVFGGSAGVFLLCTRVGAEHMGFSWLWLSKERVFYFIFGFTFPFIYEGARCVRILWDWFLKHVVF</sequence>
<dbReference type="EMBL" id="AILX01000019">
    <property type="protein sequence ID" value="EJF83740.1"/>
    <property type="molecule type" value="Genomic_DNA"/>
</dbReference>
<keyword evidence="1" id="KW-0812">Transmembrane</keyword>
<name>J1JHT8_9HYPH</name>
<dbReference type="PATRIC" id="fig|1094564.3.peg.1487"/>
<dbReference type="STRING" id="1094564.MCW_01289"/>
<evidence type="ECO:0000256" key="1">
    <source>
        <dbReference type="SAM" id="Phobius"/>
    </source>
</evidence>
<accession>J1JHT8</accession>
<organism evidence="2 3">
    <name type="scientific">Cardidatus Bartonella washoeensis 085-0475</name>
    <dbReference type="NCBI Taxonomy" id="1094564"/>
    <lineage>
        <taxon>Bacteria</taxon>
        <taxon>Pseudomonadati</taxon>
        <taxon>Pseudomonadota</taxon>
        <taxon>Alphaproteobacteria</taxon>
        <taxon>Hyphomicrobiales</taxon>
        <taxon>Bartonellaceae</taxon>
        <taxon>Bartonella</taxon>
    </lineage>
</organism>
<comment type="caution">
    <text evidence="2">The sequence shown here is derived from an EMBL/GenBank/DDBJ whole genome shotgun (WGS) entry which is preliminary data.</text>
</comment>
<gene>
    <name evidence="2" type="ORF">MCW_01289</name>
</gene>
<dbReference type="Proteomes" id="UP000002646">
    <property type="component" value="Unassembled WGS sequence"/>
</dbReference>
<dbReference type="AlphaFoldDB" id="J1JHT8"/>
<evidence type="ECO:0000313" key="2">
    <source>
        <dbReference type="EMBL" id="EJF83740.1"/>
    </source>
</evidence>
<reference evidence="2 3" key="1">
    <citation type="submission" date="2012-03" db="EMBL/GenBank/DDBJ databases">
        <title>The Genome Sequence of Bartonella washoensis 085-0475.</title>
        <authorList>
            <consortium name="The Broad Institute Genome Sequencing Platform"/>
            <consortium name="The Broad Institute Genome Sequencing Center for Infectious Disease"/>
            <person name="Feldgarden M."/>
            <person name="Kirby J."/>
            <person name="Kosoy M."/>
            <person name="Birtles R."/>
            <person name="Probert W.S."/>
            <person name="Chiaraviglio L."/>
            <person name="Young S.K."/>
            <person name="Zeng Q."/>
            <person name="Gargeya S."/>
            <person name="Fitzgerald M."/>
            <person name="Haas B."/>
            <person name="Abouelleil A."/>
            <person name="Alvarado L."/>
            <person name="Arachchi H.M."/>
            <person name="Berlin A."/>
            <person name="Chapman S.B."/>
            <person name="Gearin G."/>
            <person name="Goldberg J."/>
            <person name="Griggs A."/>
            <person name="Gujja S."/>
            <person name="Hansen M."/>
            <person name="Heiman D."/>
            <person name="Howarth C."/>
            <person name="Larimer J."/>
            <person name="Lui A."/>
            <person name="MacDonald P.J.P."/>
            <person name="McCowen C."/>
            <person name="Montmayeur A."/>
            <person name="Murphy C."/>
            <person name="Neiman D."/>
            <person name="Pearson M."/>
            <person name="Priest M."/>
            <person name="Roberts A."/>
            <person name="Saif S."/>
            <person name="Shea T."/>
            <person name="Sisk P."/>
            <person name="Stolte C."/>
            <person name="Sykes S."/>
            <person name="Wortman J."/>
            <person name="Nusbaum C."/>
            <person name="Birren B."/>
        </authorList>
    </citation>
    <scope>NUCLEOTIDE SEQUENCE [LARGE SCALE GENOMIC DNA]</scope>
    <source>
        <strain evidence="2 3">085-0475</strain>
    </source>
</reference>
<dbReference type="HOGENOM" id="CLU_2191836_0_0_5"/>
<evidence type="ECO:0000313" key="3">
    <source>
        <dbReference type="Proteomes" id="UP000002646"/>
    </source>
</evidence>
<keyword evidence="1" id="KW-1133">Transmembrane helix</keyword>
<proteinExistence type="predicted"/>
<feature type="transmembrane region" description="Helical" evidence="1">
    <location>
        <begin position="75"/>
        <end position="92"/>
    </location>
</feature>
<dbReference type="RefSeq" id="WP_006926089.1">
    <property type="nucleotide sequence ID" value="NZ_JH725102.1"/>
</dbReference>
<feature type="transmembrane region" description="Helical" evidence="1">
    <location>
        <begin position="6"/>
        <end position="25"/>
    </location>
</feature>